<protein>
    <submittedName>
        <fullName evidence="2">Uncharacterized protein</fullName>
    </submittedName>
</protein>
<dbReference type="AlphaFoldDB" id="A0A9Q3CQR0"/>
<feature type="region of interest" description="Disordered" evidence="1">
    <location>
        <begin position="1"/>
        <end position="71"/>
    </location>
</feature>
<evidence type="ECO:0000256" key="1">
    <source>
        <dbReference type="SAM" id="MobiDB-lite"/>
    </source>
</evidence>
<organism evidence="2 3">
    <name type="scientific">Austropuccinia psidii MF-1</name>
    <dbReference type="NCBI Taxonomy" id="1389203"/>
    <lineage>
        <taxon>Eukaryota</taxon>
        <taxon>Fungi</taxon>
        <taxon>Dikarya</taxon>
        <taxon>Basidiomycota</taxon>
        <taxon>Pucciniomycotina</taxon>
        <taxon>Pucciniomycetes</taxon>
        <taxon>Pucciniales</taxon>
        <taxon>Sphaerophragmiaceae</taxon>
        <taxon>Austropuccinia</taxon>
    </lineage>
</organism>
<keyword evidence="3" id="KW-1185">Reference proteome</keyword>
<evidence type="ECO:0000313" key="2">
    <source>
        <dbReference type="EMBL" id="MBW0487515.1"/>
    </source>
</evidence>
<dbReference type="EMBL" id="AVOT02009169">
    <property type="protein sequence ID" value="MBW0487515.1"/>
    <property type="molecule type" value="Genomic_DNA"/>
</dbReference>
<accession>A0A9Q3CQR0</accession>
<proteinExistence type="predicted"/>
<sequence>MRPTTNPKGQVGPKPQVGPPEPILAPNIKLPKNDQKEPQDPNWPFSTPGLWKLPEATSSSPSSLPFIQGKDSPSPRIKAWCIYGIIYHYAPILLRNPIKMFSGQNYAIPIQVPKSITHFEGSLFSHSVLKSLAAIRRSFKYPKHLALQELGCIFFSGLFQG</sequence>
<gene>
    <name evidence="2" type="ORF">O181_027230</name>
</gene>
<feature type="compositionally biased region" description="Polar residues" evidence="1">
    <location>
        <begin position="56"/>
        <end position="65"/>
    </location>
</feature>
<reference evidence="2" key="1">
    <citation type="submission" date="2021-03" db="EMBL/GenBank/DDBJ databases">
        <title>Draft genome sequence of rust myrtle Austropuccinia psidii MF-1, a brazilian biotype.</title>
        <authorList>
            <person name="Quecine M.C."/>
            <person name="Pachon D.M.R."/>
            <person name="Bonatelli M.L."/>
            <person name="Correr F.H."/>
            <person name="Franceschini L.M."/>
            <person name="Leite T.F."/>
            <person name="Margarido G.R.A."/>
            <person name="Almeida C.A."/>
            <person name="Ferrarezi J.A."/>
            <person name="Labate C.A."/>
        </authorList>
    </citation>
    <scope>NUCLEOTIDE SEQUENCE</scope>
    <source>
        <strain evidence="2">MF-1</strain>
    </source>
</reference>
<dbReference type="Proteomes" id="UP000765509">
    <property type="component" value="Unassembled WGS sequence"/>
</dbReference>
<name>A0A9Q3CQR0_9BASI</name>
<evidence type="ECO:0000313" key="3">
    <source>
        <dbReference type="Proteomes" id="UP000765509"/>
    </source>
</evidence>
<comment type="caution">
    <text evidence="2">The sequence shown here is derived from an EMBL/GenBank/DDBJ whole genome shotgun (WGS) entry which is preliminary data.</text>
</comment>